<gene>
    <name evidence="5" type="ORF">C8A00DRAFT_18258</name>
</gene>
<sequence length="566" mass="60947">MTADYSFKHEQLGELTGLARGSDVVQFRGIPFGRIPARFRQSTLIDQLPSQPFDARHPGPYCPQPFLAYPTYWDGPLPEGFPVLKAPEPDEFECLNLSITAPRSGLADSTASIPVLMFIHGGAFVGGSQSLSLAGREVFDGTNLVRNGLARATPLIVVTLNYRLGPLGFLASRELEALSRNNGESVGNYGLHDQARALDWVSRFIGGFGGDPDNVTLHGTSAGGSSVHYQAIFRDRKFKRAILSSGTLIGIGPRNMNEHQAKFEGYVAKFRKSTSAEIPPVELLQSIPVDDLVCPVTPGIFNPLIDGDWIPGGTMDSIPIDGSLEMIIGACAFEQDLGEFLLLDMETNQPLPDAKMLSAARDVFSANGMLSGDDAQSFPSNQPAVAAAYGIEGAALERPSTNIDGWAALIADVAFRIAPVYVAAEASKRRRAAAAAAAGGIFVYEIAATNPFPKWAWGYGKANHGVNDVLLFDVAGDQVPAEHRDEWRPAAAALQAAWLDFCHGRRPWEPLAAVGDGEKLGPVYRFENGGSGGRLCHSLEDLVGEKVARRWRAVLNASRGFEKRES</sequence>
<organism evidence="5 6">
    <name type="scientific">Chaetomidium leptoderma</name>
    <dbReference type="NCBI Taxonomy" id="669021"/>
    <lineage>
        <taxon>Eukaryota</taxon>
        <taxon>Fungi</taxon>
        <taxon>Dikarya</taxon>
        <taxon>Ascomycota</taxon>
        <taxon>Pezizomycotina</taxon>
        <taxon>Sordariomycetes</taxon>
        <taxon>Sordariomycetidae</taxon>
        <taxon>Sordariales</taxon>
        <taxon>Chaetomiaceae</taxon>
        <taxon>Chaetomidium</taxon>
    </lineage>
</organism>
<dbReference type="SUPFAM" id="SSF53474">
    <property type="entry name" value="alpha/beta-Hydrolases"/>
    <property type="match status" value="1"/>
</dbReference>
<dbReference type="PROSITE" id="PS00122">
    <property type="entry name" value="CARBOXYLESTERASE_B_1"/>
    <property type="match status" value="1"/>
</dbReference>
<dbReference type="EC" id="3.1.1.-" evidence="3"/>
<keyword evidence="6" id="KW-1185">Reference proteome</keyword>
<dbReference type="PANTHER" id="PTHR43142:SF1">
    <property type="entry name" value="CARBOXYLIC ESTER HYDROLASE"/>
    <property type="match status" value="1"/>
</dbReference>
<comment type="similarity">
    <text evidence="1 3">Belongs to the type-B carboxylesterase/lipase family.</text>
</comment>
<keyword evidence="2 3" id="KW-0378">Hydrolase</keyword>
<feature type="domain" description="Carboxylesterase type B" evidence="4">
    <location>
        <begin position="13"/>
        <end position="473"/>
    </location>
</feature>
<proteinExistence type="inferred from homology"/>
<accession>A0AAN6ZSF8</accession>
<reference evidence="5" key="2">
    <citation type="submission" date="2023-05" db="EMBL/GenBank/DDBJ databases">
        <authorList>
            <consortium name="Lawrence Berkeley National Laboratory"/>
            <person name="Steindorff A."/>
            <person name="Hensen N."/>
            <person name="Bonometti L."/>
            <person name="Westerberg I."/>
            <person name="Brannstrom I.O."/>
            <person name="Guillou S."/>
            <person name="Cros-Aarteil S."/>
            <person name="Calhoun S."/>
            <person name="Haridas S."/>
            <person name="Kuo A."/>
            <person name="Mondo S."/>
            <person name="Pangilinan J."/>
            <person name="Riley R."/>
            <person name="Labutti K."/>
            <person name="Andreopoulos B."/>
            <person name="Lipzen A."/>
            <person name="Chen C."/>
            <person name="Yanf M."/>
            <person name="Daum C."/>
            <person name="Ng V."/>
            <person name="Clum A."/>
            <person name="Ohm R."/>
            <person name="Martin F."/>
            <person name="Silar P."/>
            <person name="Natvig D."/>
            <person name="Lalanne C."/>
            <person name="Gautier V."/>
            <person name="Ament-Velasquez S.L."/>
            <person name="Kruys A."/>
            <person name="Hutchinson M.I."/>
            <person name="Powell A.J."/>
            <person name="Barry K."/>
            <person name="Miller A.N."/>
            <person name="Grigoriev I.V."/>
            <person name="Debuchy R."/>
            <person name="Gladieux P."/>
            <person name="Thoren M.H."/>
            <person name="Johannesson H."/>
        </authorList>
    </citation>
    <scope>NUCLEOTIDE SEQUENCE</scope>
    <source>
        <strain evidence="5">CBS 538.74</strain>
    </source>
</reference>
<reference evidence="5" key="1">
    <citation type="journal article" date="2023" name="Mol. Phylogenet. Evol.">
        <title>Genome-scale phylogeny and comparative genomics of the fungal order Sordariales.</title>
        <authorList>
            <person name="Hensen N."/>
            <person name="Bonometti L."/>
            <person name="Westerberg I."/>
            <person name="Brannstrom I.O."/>
            <person name="Guillou S."/>
            <person name="Cros-Aarteil S."/>
            <person name="Calhoun S."/>
            <person name="Haridas S."/>
            <person name="Kuo A."/>
            <person name="Mondo S."/>
            <person name="Pangilinan J."/>
            <person name="Riley R."/>
            <person name="LaButti K."/>
            <person name="Andreopoulos B."/>
            <person name="Lipzen A."/>
            <person name="Chen C."/>
            <person name="Yan M."/>
            <person name="Daum C."/>
            <person name="Ng V."/>
            <person name="Clum A."/>
            <person name="Steindorff A."/>
            <person name="Ohm R.A."/>
            <person name="Martin F."/>
            <person name="Silar P."/>
            <person name="Natvig D.O."/>
            <person name="Lalanne C."/>
            <person name="Gautier V."/>
            <person name="Ament-Velasquez S.L."/>
            <person name="Kruys A."/>
            <person name="Hutchinson M.I."/>
            <person name="Powell A.J."/>
            <person name="Barry K."/>
            <person name="Miller A.N."/>
            <person name="Grigoriev I.V."/>
            <person name="Debuchy R."/>
            <person name="Gladieux P."/>
            <person name="Hiltunen Thoren M."/>
            <person name="Johannesson H."/>
        </authorList>
    </citation>
    <scope>NUCLEOTIDE SEQUENCE</scope>
    <source>
        <strain evidence="5">CBS 538.74</strain>
    </source>
</reference>
<evidence type="ECO:0000259" key="4">
    <source>
        <dbReference type="Pfam" id="PF00135"/>
    </source>
</evidence>
<name>A0AAN6ZSF8_9PEZI</name>
<evidence type="ECO:0000313" key="6">
    <source>
        <dbReference type="Proteomes" id="UP001302745"/>
    </source>
</evidence>
<dbReference type="InterPro" id="IPR002018">
    <property type="entry name" value="CarbesteraseB"/>
</dbReference>
<evidence type="ECO:0000256" key="1">
    <source>
        <dbReference type="ARBA" id="ARBA00005964"/>
    </source>
</evidence>
<comment type="caution">
    <text evidence="5">The sequence shown here is derived from an EMBL/GenBank/DDBJ whole genome shotgun (WGS) entry which is preliminary data.</text>
</comment>
<dbReference type="EMBL" id="MU857091">
    <property type="protein sequence ID" value="KAK4150170.1"/>
    <property type="molecule type" value="Genomic_DNA"/>
</dbReference>
<evidence type="ECO:0000256" key="3">
    <source>
        <dbReference type="RuleBase" id="RU361235"/>
    </source>
</evidence>
<evidence type="ECO:0000256" key="2">
    <source>
        <dbReference type="ARBA" id="ARBA00022801"/>
    </source>
</evidence>
<evidence type="ECO:0000313" key="5">
    <source>
        <dbReference type="EMBL" id="KAK4150170.1"/>
    </source>
</evidence>
<dbReference type="Proteomes" id="UP001302745">
    <property type="component" value="Unassembled WGS sequence"/>
</dbReference>
<dbReference type="InterPro" id="IPR019826">
    <property type="entry name" value="Carboxylesterase_B_AS"/>
</dbReference>
<dbReference type="Gene3D" id="3.40.50.1820">
    <property type="entry name" value="alpha/beta hydrolase"/>
    <property type="match status" value="1"/>
</dbReference>
<dbReference type="Pfam" id="PF00135">
    <property type="entry name" value="COesterase"/>
    <property type="match status" value="1"/>
</dbReference>
<dbReference type="InterPro" id="IPR029058">
    <property type="entry name" value="AB_hydrolase_fold"/>
</dbReference>
<dbReference type="AlphaFoldDB" id="A0AAN6ZSF8"/>
<protein>
    <recommendedName>
        <fullName evidence="3">Carboxylic ester hydrolase</fullName>
        <ecNumber evidence="3">3.1.1.-</ecNumber>
    </recommendedName>
</protein>
<dbReference type="PANTHER" id="PTHR43142">
    <property type="entry name" value="CARBOXYLIC ESTER HYDROLASE"/>
    <property type="match status" value="1"/>
</dbReference>
<dbReference type="GO" id="GO:0016787">
    <property type="term" value="F:hydrolase activity"/>
    <property type="evidence" value="ECO:0007669"/>
    <property type="project" value="UniProtKB-KW"/>
</dbReference>